<dbReference type="AlphaFoldDB" id="A0A163PRX8"/>
<reference evidence="3" key="1">
    <citation type="submission" date="2016-01" db="EMBL/GenBank/DDBJ databases">
        <title>Draft genome of Chromobacterium sp. F49.</title>
        <authorList>
            <person name="Hong K.W."/>
        </authorList>
    </citation>
    <scope>NUCLEOTIDE SEQUENCE [LARGE SCALE GENOMIC DNA]</scope>
    <source>
        <strain evidence="3">P7IIIA</strain>
    </source>
</reference>
<gene>
    <name evidence="2" type="ORF">AWM68_13065</name>
</gene>
<organism evidence="2 3">
    <name type="scientific">Fictibacillus phosphorivorans</name>
    <dbReference type="NCBI Taxonomy" id="1221500"/>
    <lineage>
        <taxon>Bacteria</taxon>
        <taxon>Bacillati</taxon>
        <taxon>Bacillota</taxon>
        <taxon>Bacilli</taxon>
        <taxon>Bacillales</taxon>
        <taxon>Fictibacillaceae</taxon>
        <taxon>Fictibacillus</taxon>
    </lineage>
</organism>
<protein>
    <recommendedName>
        <fullName evidence="1">DUF1659 domain-containing protein</fullName>
    </recommendedName>
</protein>
<comment type="caution">
    <text evidence="2">The sequence shown here is derived from an EMBL/GenBank/DDBJ whole genome shotgun (WGS) entry which is preliminary data.</text>
</comment>
<dbReference type="OrthoDB" id="48766at2"/>
<dbReference type="Pfam" id="PF07872">
    <property type="entry name" value="DUF1659"/>
    <property type="match status" value="1"/>
</dbReference>
<sequence>MATAALIGSSMRLELDGGLDADFKPVVKYKSFANVKTSATPNQLYTVGNALAGLQAYPLVMINRNDTFAIHS</sequence>
<evidence type="ECO:0000259" key="1">
    <source>
        <dbReference type="Pfam" id="PF07872"/>
    </source>
</evidence>
<dbReference type="InterPro" id="IPR012454">
    <property type="entry name" value="DUF1659"/>
</dbReference>
<dbReference type="RefSeq" id="WP_066244998.1">
    <property type="nucleotide sequence ID" value="NZ_LRFC01000038.1"/>
</dbReference>
<accession>A0A163PRX8</accession>
<evidence type="ECO:0000313" key="2">
    <source>
        <dbReference type="EMBL" id="KZE64033.1"/>
    </source>
</evidence>
<dbReference type="EMBL" id="LRFC01000038">
    <property type="protein sequence ID" value="KZE64033.1"/>
    <property type="molecule type" value="Genomic_DNA"/>
</dbReference>
<evidence type="ECO:0000313" key="3">
    <source>
        <dbReference type="Proteomes" id="UP000076567"/>
    </source>
</evidence>
<feature type="domain" description="DUF1659" evidence="1">
    <location>
        <begin position="3"/>
        <end position="70"/>
    </location>
</feature>
<proteinExistence type="predicted"/>
<keyword evidence="3" id="KW-1185">Reference proteome</keyword>
<dbReference type="Proteomes" id="UP000076567">
    <property type="component" value="Unassembled WGS sequence"/>
</dbReference>
<name>A0A163PRX8_9BACL</name>